<reference evidence="2 3" key="1">
    <citation type="submission" date="2015-09" db="EMBL/GenBank/DDBJ databases">
        <title>Atta colombica WGS genome.</title>
        <authorList>
            <person name="Nygaard S."/>
            <person name="Hu H."/>
            <person name="Boomsma J."/>
            <person name="Zhang G."/>
        </authorList>
    </citation>
    <scope>NUCLEOTIDE SEQUENCE [LARGE SCALE GENOMIC DNA]</scope>
    <source>
        <strain evidence="2">Treedump-2</strain>
        <tissue evidence="2">Whole body</tissue>
    </source>
</reference>
<name>A0A195BFE1_9HYME</name>
<gene>
    <name evidence="2" type="ORF">ALC53_06208</name>
</gene>
<evidence type="ECO:0000313" key="3">
    <source>
        <dbReference type="Proteomes" id="UP000078540"/>
    </source>
</evidence>
<evidence type="ECO:0000256" key="1">
    <source>
        <dbReference type="SAM" id="MobiDB-lite"/>
    </source>
</evidence>
<dbReference type="Proteomes" id="UP000078540">
    <property type="component" value="Unassembled WGS sequence"/>
</dbReference>
<keyword evidence="3" id="KW-1185">Reference proteome</keyword>
<sequence length="63" mass="7636">MLLRLQMNLRRDEFSNFMTLELLAIQLKISHRTRRKDEKGEIQESKPEARQEDYQDETNVTQL</sequence>
<organism evidence="2 3">
    <name type="scientific">Atta colombica</name>
    <dbReference type="NCBI Taxonomy" id="520822"/>
    <lineage>
        <taxon>Eukaryota</taxon>
        <taxon>Metazoa</taxon>
        <taxon>Ecdysozoa</taxon>
        <taxon>Arthropoda</taxon>
        <taxon>Hexapoda</taxon>
        <taxon>Insecta</taxon>
        <taxon>Pterygota</taxon>
        <taxon>Neoptera</taxon>
        <taxon>Endopterygota</taxon>
        <taxon>Hymenoptera</taxon>
        <taxon>Apocrita</taxon>
        <taxon>Aculeata</taxon>
        <taxon>Formicoidea</taxon>
        <taxon>Formicidae</taxon>
        <taxon>Myrmicinae</taxon>
        <taxon>Atta</taxon>
    </lineage>
</organism>
<proteinExistence type="predicted"/>
<feature type="region of interest" description="Disordered" evidence="1">
    <location>
        <begin position="31"/>
        <end position="63"/>
    </location>
</feature>
<evidence type="ECO:0000313" key="2">
    <source>
        <dbReference type="EMBL" id="KYM83309.1"/>
    </source>
</evidence>
<dbReference type="AlphaFoldDB" id="A0A195BFE1"/>
<feature type="compositionally biased region" description="Basic and acidic residues" evidence="1">
    <location>
        <begin position="35"/>
        <end position="53"/>
    </location>
</feature>
<accession>A0A195BFE1</accession>
<protein>
    <submittedName>
        <fullName evidence="2">Uncharacterized protein</fullName>
    </submittedName>
</protein>
<dbReference type="EMBL" id="KQ976491">
    <property type="protein sequence ID" value="KYM83309.1"/>
    <property type="molecule type" value="Genomic_DNA"/>
</dbReference>